<dbReference type="RefSeq" id="WP_112632386.1">
    <property type="nucleotide sequence ID" value="NZ_QMEV01000010.1"/>
</dbReference>
<dbReference type="InterPro" id="IPR036162">
    <property type="entry name" value="Resolvase-like_N_sf"/>
</dbReference>
<dbReference type="Gene3D" id="3.40.50.1390">
    <property type="entry name" value="Resolvase, N-terminal catalytic domain"/>
    <property type="match status" value="1"/>
</dbReference>
<dbReference type="PROSITE" id="PS51737">
    <property type="entry name" value="RECOMBINASE_DNA_BIND"/>
    <property type="match status" value="1"/>
</dbReference>
<evidence type="ECO:0000256" key="2">
    <source>
        <dbReference type="SAM" id="MobiDB-lite"/>
    </source>
</evidence>
<feature type="domain" description="Recombinase" evidence="3">
    <location>
        <begin position="165"/>
        <end position="327"/>
    </location>
</feature>
<proteinExistence type="predicted"/>
<evidence type="ECO:0000313" key="4">
    <source>
        <dbReference type="EMBL" id="RAV13726.1"/>
    </source>
</evidence>
<feature type="region of interest" description="Disordered" evidence="2">
    <location>
        <begin position="223"/>
        <end position="243"/>
    </location>
</feature>
<dbReference type="GO" id="GO:0000150">
    <property type="term" value="F:DNA strand exchange activity"/>
    <property type="evidence" value="ECO:0007669"/>
    <property type="project" value="InterPro"/>
</dbReference>
<dbReference type="Gene3D" id="3.90.1750.20">
    <property type="entry name" value="Putative Large Serine Recombinase, Chain B, Domain 2"/>
    <property type="match status" value="1"/>
</dbReference>
<dbReference type="SUPFAM" id="SSF53041">
    <property type="entry name" value="Resolvase-like"/>
    <property type="match status" value="1"/>
</dbReference>
<gene>
    <name evidence="4" type="ORF">DQP57_07525</name>
</gene>
<keyword evidence="1" id="KW-0175">Coiled coil</keyword>
<dbReference type="CDD" id="cd00338">
    <property type="entry name" value="Ser_Recombinase"/>
    <property type="match status" value="1"/>
</dbReference>
<sequence>MSLRFAFYGRVSTEDAQDPEASRSWQKRRAIDLITPHGGVLAVDYFDIGQSRSLPWKRRPEASRLLADVTSRDRGFDAVVIGEPARAFYGPQFALTFPVLTHYGVGLWVPEVGGAVDPGSEAHDLVMTLFGGMSKGERARIQMRVRTAMSALAQDTTRYLGGRPPYGYRLVDAGPHPNPAKASLGQRLHRLEPDPATCSVVERIYRMYADGAGLRFIAQQLTDDGVPSPSQYDPERNRHRDPRGWSHSAIRAILDNPAYRGIRVWGKQEKYEVLVNPDDVAAGYETRMRWRDEVDWIAPDRRTHEALITDELARAVRLRMQARRGPGLVCSRESTVPYALRGLLFCAACGRRMQGAARPGKQTTRILYRCELGKSRSVPVDLSDHPRTVYLREDEVTARLDEWIATLADPEDLARGQEMDPSARTGHAALQRELSEVNSKVAALVAAVESGVAVEDLTAALRRRTAERDELRARLERTERPHVMSAAQISQLVEELGGLSAILGAATGAERAQVYASLGLRLDYDPHLRRVTATADLSRVAGCVRGGT</sequence>
<dbReference type="InterPro" id="IPR038109">
    <property type="entry name" value="DNA_bind_recomb_sf"/>
</dbReference>
<dbReference type="PANTHER" id="PTHR30461">
    <property type="entry name" value="DNA-INVERTASE FROM LAMBDOID PROPHAGE"/>
    <property type="match status" value="1"/>
</dbReference>
<feature type="coiled-coil region" evidence="1">
    <location>
        <begin position="427"/>
        <end position="474"/>
    </location>
</feature>
<organism evidence="4 5">
    <name type="scientific">Mycobacterium colombiense</name>
    <dbReference type="NCBI Taxonomy" id="339268"/>
    <lineage>
        <taxon>Bacteria</taxon>
        <taxon>Bacillati</taxon>
        <taxon>Actinomycetota</taxon>
        <taxon>Actinomycetes</taxon>
        <taxon>Mycobacteriales</taxon>
        <taxon>Mycobacteriaceae</taxon>
        <taxon>Mycobacterium</taxon>
        <taxon>Mycobacterium avium complex (MAC)</taxon>
    </lineage>
</organism>
<dbReference type="InterPro" id="IPR025827">
    <property type="entry name" value="Zn_ribbon_recom_dom"/>
</dbReference>
<evidence type="ECO:0000259" key="3">
    <source>
        <dbReference type="PROSITE" id="PS51737"/>
    </source>
</evidence>
<dbReference type="OrthoDB" id="3372479at2"/>
<evidence type="ECO:0000256" key="1">
    <source>
        <dbReference type="SAM" id="Coils"/>
    </source>
</evidence>
<comment type="caution">
    <text evidence="4">The sequence shown here is derived from an EMBL/GenBank/DDBJ whole genome shotgun (WGS) entry which is preliminary data.</text>
</comment>
<dbReference type="InterPro" id="IPR006119">
    <property type="entry name" value="Resolv_N"/>
</dbReference>
<dbReference type="Proteomes" id="UP000250915">
    <property type="component" value="Unassembled WGS sequence"/>
</dbReference>
<feature type="compositionally biased region" description="Basic and acidic residues" evidence="2">
    <location>
        <begin position="233"/>
        <end position="243"/>
    </location>
</feature>
<reference evidence="4 5" key="1">
    <citation type="submission" date="2018-06" db="EMBL/GenBank/DDBJ databases">
        <title>NTM in soil in Japan.</title>
        <authorList>
            <person name="Ohya K."/>
        </authorList>
    </citation>
    <scope>NUCLEOTIDE SEQUENCE [LARGE SCALE GENOMIC DNA]</scope>
    <source>
        <strain evidence="4 5">GF28</strain>
    </source>
</reference>
<name>A0A329M3F6_9MYCO</name>
<dbReference type="InterPro" id="IPR050639">
    <property type="entry name" value="SSR_resolvase"/>
</dbReference>
<accession>A0A329M3F6</accession>
<dbReference type="AlphaFoldDB" id="A0A329M3F6"/>
<dbReference type="InterPro" id="IPR011109">
    <property type="entry name" value="DNA_bind_recombinase_dom"/>
</dbReference>
<dbReference type="EMBL" id="QMEV01000010">
    <property type="protein sequence ID" value="RAV13726.1"/>
    <property type="molecule type" value="Genomic_DNA"/>
</dbReference>
<dbReference type="Pfam" id="PF07508">
    <property type="entry name" value="Recombinase"/>
    <property type="match status" value="1"/>
</dbReference>
<dbReference type="GO" id="GO:0003677">
    <property type="term" value="F:DNA binding"/>
    <property type="evidence" value="ECO:0007669"/>
    <property type="project" value="InterPro"/>
</dbReference>
<evidence type="ECO:0000313" key="5">
    <source>
        <dbReference type="Proteomes" id="UP000250915"/>
    </source>
</evidence>
<dbReference type="Pfam" id="PF13408">
    <property type="entry name" value="Zn_ribbon_recom"/>
    <property type="match status" value="1"/>
</dbReference>
<dbReference type="Pfam" id="PF00239">
    <property type="entry name" value="Resolvase"/>
    <property type="match status" value="1"/>
</dbReference>
<protein>
    <submittedName>
        <fullName evidence="4">Serine recombinase</fullName>
    </submittedName>
</protein>
<dbReference type="SMART" id="SM00857">
    <property type="entry name" value="Resolvase"/>
    <property type="match status" value="1"/>
</dbReference>
<dbReference type="PANTHER" id="PTHR30461:SF23">
    <property type="entry name" value="DNA RECOMBINASE-RELATED"/>
    <property type="match status" value="1"/>
</dbReference>